<sequence>MIALQTTPTAPRTIPPVDHIETDTDAWRDMLNAARMATFDHHLKPETPQPWLDELVSRTLTHEAANDPRTRKRRKTDAQAFREAVAAFAVDLVRESANEASQGFLYRPVCRAELKATFVSRTNFEVLTAYWEAMGWLEKVNHTYHYIDFDGEKTDLVDYAKAARYRATPAFLTLAADHGITPETVAQYFERSFKDSALVQVRESKGGNYLRPQKGKLVKWADHKIKPHLKQIQYLNTMMQEHNYSLTSPPAVRRLFNCSDREDFDLDLGGRLYAVSDDNWRNMPKAERAKITIDGCATVEVDVKASHLSILYALHGQTLVYRPDPYYLKGVPRWIVKGLVVAWMGRGKQPSRWPQKMIEEFHEKEGKKLGRVHRAKDIGAAMLARHPVLGELKPDVLDWANLQYEEAQCFIGAMMKLHEDSIPSLPVHDSLRVRVDDLERVSEVLKAEYRSRLGFVPVLEMNL</sequence>
<accession>A0A975JD80</accession>
<name>A0A975JD80_9RHOB</name>
<keyword evidence="2" id="KW-1185">Reference proteome</keyword>
<dbReference type="Proteomes" id="UP000683291">
    <property type="component" value="Chromosome 1"/>
</dbReference>
<dbReference type="KEGG" id="sual:KDD17_14440"/>
<proteinExistence type="predicted"/>
<dbReference type="RefSeq" id="WP_212704304.1">
    <property type="nucleotide sequence ID" value="NZ_CP073581.1"/>
</dbReference>
<protein>
    <submittedName>
        <fullName evidence="1">Uncharacterized protein</fullName>
    </submittedName>
</protein>
<evidence type="ECO:0000313" key="1">
    <source>
        <dbReference type="EMBL" id="QUJ76106.1"/>
    </source>
</evidence>
<gene>
    <name evidence="1" type="ORF">KDD17_14440</name>
</gene>
<dbReference type="EMBL" id="CP073581">
    <property type="protein sequence ID" value="QUJ76106.1"/>
    <property type="molecule type" value="Genomic_DNA"/>
</dbReference>
<organism evidence="1 2">
    <name type="scientific">Sulfitobacter albidus</name>
    <dbReference type="NCBI Taxonomy" id="2829501"/>
    <lineage>
        <taxon>Bacteria</taxon>
        <taxon>Pseudomonadati</taxon>
        <taxon>Pseudomonadota</taxon>
        <taxon>Alphaproteobacteria</taxon>
        <taxon>Rhodobacterales</taxon>
        <taxon>Roseobacteraceae</taxon>
        <taxon>Sulfitobacter</taxon>
    </lineage>
</organism>
<evidence type="ECO:0000313" key="2">
    <source>
        <dbReference type="Proteomes" id="UP000683291"/>
    </source>
</evidence>
<dbReference type="AlphaFoldDB" id="A0A975JD80"/>
<reference evidence="1" key="1">
    <citation type="submission" date="2021-04" db="EMBL/GenBank/DDBJ databases">
        <title>Complete genome sequence for Sulfitobacter sp. strain JK7-1.</title>
        <authorList>
            <person name="Park S.-J."/>
        </authorList>
    </citation>
    <scope>NUCLEOTIDE SEQUENCE</scope>
    <source>
        <strain evidence="1">JK7-1</strain>
    </source>
</reference>